<accession>A0A023FXM8</accession>
<organism evidence="3">
    <name type="scientific">Amblyomma parvum</name>
    <name type="common">South American tick</name>
    <dbReference type="NCBI Taxonomy" id="251391"/>
    <lineage>
        <taxon>Eukaryota</taxon>
        <taxon>Metazoa</taxon>
        <taxon>Ecdysozoa</taxon>
        <taxon>Arthropoda</taxon>
        <taxon>Chelicerata</taxon>
        <taxon>Arachnida</taxon>
        <taxon>Acari</taxon>
        <taxon>Parasitiformes</taxon>
        <taxon>Ixodida</taxon>
        <taxon>Ixodoidea</taxon>
        <taxon>Ixodidae</taxon>
        <taxon>Amblyomminae</taxon>
        <taxon>Amblyomma</taxon>
    </lineage>
</organism>
<dbReference type="Gene3D" id="2.170.260.10">
    <property type="entry name" value="paz domain"/>
    <property type="match status" value="1"/>
</dbReference>
<sequence>KSESKPNFFRVAVRENLVLHHYDVTIAKDSSQQATDDAGCSASSNNEHGPLTSSTITKDSSQQATDDAGCSASSNNEHRPLSRGCKNRVFEEFCKQNVPKDVVAVYDGEKNMYTTQTLPYHGQKAVSLSRLGGREGSDKFSVDIREVAKLSHIGHQAMVQALDVAIRHAYSDTRVPVGKLLFKDDKGLWSQIPGIVTSGGLFTSLRICQGGPLINADVAQGLFYNPIKLYSLARELLRRAPKECDFEILTTILKGVSIQVNHLKPPRKYVIKTFTKESAQKLPFVREGRHITVKEYFKERYNIDLKYPSLPCVDVDRDRYLPMELCTVSNLQKCETGLKKLGQLENAKKLLQTKPAEKFKAATDAMVEVANKSSLRSFFTEWSDSPVEFQARQLPSNDHQTGPQMNVDSWIIVDACEEKKLSWPEIQVLARELIAAGKNSEVIMNQQYVYQNYDWNYPLNALRAIADDYAKVQIVFVILNKNSSRYSKIKYYAETEVG</sequence>
<dbReference type="AlphaFoldDB" id="A0A023FXM8"/>
<keyword evidence="3" id="KW-0648">Protein biosynthesis</keyword>
<dbReference type="GO" id="GO:0003723">
    <property type="term" value="F:RNA binding"/>
    <property type="evidence" value="ECO:0007669"/>
    <property type="project" value="InterPro"/>
</dbReference>
<evidence type="ECO:0000313" key="3">
    <source>
        <dbReference type="EMBL" id="JAC26249.1"/>
    </source>
</evidence>
<feature type="domain" description="PAZ" evidence="2">
    <location>
        <begin position="228"/>
        <end position="330"/>
    </location>
</feature>
<dbReference type="Pfam" id="PF02170">
    <property type="entry name" value="PAZ"/>
    <property type="match status" value="1"/>
</dbReference>
<evidence type="ECO:0000259" key="2">
    <source>
        <dbReference type="PROSITE" id="PS50821"/>
    </source>
</evidence>
<feature type="non-terminal residue" evidence="3">
    <location>
        <position position="498"/>
    </location>
</feature>
<dbReference type="InterPro" id="IPR036085">
    <property type="entry name" value="PAZ_dom_sf"/>
</dbReference>
<dbReference type="InterPro" id="IPR032474">
    <property type="entry name" value="Argonaute_N"/>
</dbReference>
<feature type="non-terminal residue" evidence="3">
    <location>
        <position position="1"/>
    </location>
</feature>
<dbReference type="PANTHER" id="PTHR22891">
    <property type="entry name" value="EUKARYOTIC TRANSLATION INITIATION FACTOR 2C"/>
    <property type="match status" value="1"/>
</dbReference>
<dbReference type="CDD" id="cd02846">
    <property type="entry name" value="PAZ_argonaute_like"/>
    <property type="match status" value="1"/>
</dbReference>
<dbReference type="InterPro" id="IPR003100">
    <property type="entry name" value="PAZ_dom"/>
</dbReference>
<dbReference type="Gene3D" id="3.40.50.2300">
    <property type="match status" value="1"/>
</dbReference>
<dbReference type="GO" id="GO:0003743">
    <property type="term" value="F:translation initiation factor activity"/>
    <property type="evidence" value="ECO:0007669"/>
    <property type="project" value="UniProtKB-KW"/>
</dbReference>
<evidence type="ECO:0000256" key="1">
    <source>
        <dbReference type="SAM" id="MobiDB-lite"/>
    </source>
</evidence>
<dbReference type="SMART" id="SM00949">
    <property type="entry name" value="PAZ"/>
    <property type="match status" value="1"/>
</dbReference>
<dbReference type="SUPFAM" id="SSF101690">
    <property type="entry name" value="PAZ domain"/>
    <property type="match status" value="1"/>
</dbReference>
<keyword evidence="3" id="KW-0396">Initiation factor</keyword>
<protein>
    <submittedName>
        <fullName evidence="3">Putative translation initiation factor 2c eif-2c</fullName>
    </submittedName>
</protein>
<dbReference type="EMBL" id="GBBL01001071">
    <property type="protein sequence ID" value="JAC26249.1"/>
    <property type="molecule type" value="mRNA"/>
</dbReference>
<feature type="compositionally biased region" description="Polar residues" evidence="1">
    <location>
        <begin position="30"/>
        <end position="75"/>
    </location>
</feature>
<proteinExistence type="evidence at transcript level"/>
<reference evidence="3" key="1">
    <citation type="submission" date="2014-03" db="EMBL/GenBank/DDBJ databases">
        <title>The sialotranscriptome of Amblyomma triste, Amblyomma parvum and Amblyomma cajennense ticks, uncovered by 454-based RNA-seq.</title>
        <authorList>
            <person name="Garcia G.R."/>
            <person name="Gardinassi L.G."/>
            <person name="Ribeiro J.M."/>
            <person name="Anatrielo E."/>
            <person name="Ferreira B.R."/>
            <person name="Moreira H.N."/>
            <person name="Mafra C."/>
            <person name="Olegario M.M."/>
            <person name="Szabo P.J."/>
            <person name="Miranda-Santos I.K."/>
            <person name="Maruyama S.R."/>
        </authorList>
    </citation>
    <scope>NUCLEOTIDE SEQUENCE</scope>
    <source>
        <strain evidence="3">Araguapaz</strain>
        <tissue evidence="3">Salivary glands</tissue>
    </source>
</reference>
<dbReference type="Pfam" id="PF16486">
    <property type="entry name" value="ArgoN"/>
    <property type="match status" value="1"/>
</dbReference>
<dbReference type="PROSITE" id="PS50821">
    <property type="entry name" value="PAZ"/>
    <property type="match status" value="1"/>
</dbReference>
<name>A0A023FXM8_AMBPA</name>
<feature type="region of interest" description="Disordered" evidence="1">
    <location>
        <begin position="30"/>
        <end position="82"/>
    </location>
</feature>